<protein>
    <recommendedName>
        <fullName evidence="4">DUF3108 domain-containing protein</fullName>
    </recommendedName>
</protein>
<accession>A0ABW6ZM34</accession>
<dbReference type="RefSeq" id="WP_156026273.1">
    <property type="nucleotide sequence ID" value="NZ_JBAFUR010000005.1"/>
</dbReference>
<organism evidence="2 3">
    <name type="scientific">Xanthobacter aminoxidans</name>
    <dbReference type="NCBI Taxonomy" id="186280"/>
    <lineage>
        <taxon>Bacteria</taxon>
        <taxon>Pseudomonadati</taxon>
        <taxon>Pseudomonadota</taxon>
        <taxon>Alphaproteobacteria</taxon>
        <taxon>Hyphomicrobiales</taxon>
        <taxon>Xanthobacteraceae</taxon>
        <taxon>Xanthobacter</taxon>
    </lineage>
</organism>
<evidence type="ECO:0000256" key="1">
    <source>
        <dbReference type="SAM" id="SignalP"/>
    </source>
</evidence>
<dbReference type="EMBL" id="JBAFUR010000005">
    <property type="protein sequence ID" value="MFG1254031.1"/>
    <property type="molecule type" value="Genomic_DNA"/>
</dbReference>
<keyword evidence="3" id="KW-1185">Reference proteome</keyword>
<reference evidence="2 3" key="1">
    <citation type="submission" date="2024-02" db="EMBL/GenBank/DDBJ databases">
        <title>Expansion and revision of Xanthobacter and proposal of Roseixanthobacter gen. nov.</title>
        <authorList>
            <person name="Soltysiak M.P.M."/>
            <person name="Jalihal A."/>
            <person name="Ory A."/>
            <person name="Chrisophersen C."/>
            <person name="Lee A.D."/>
            <person name="Boulton J."/>
            <person name="Springer M."/>
        </authorList>
    </citation>
    <scope>NUCLEOTIDE SEQUENCE [LARGE SCALE GENOMIC DNA]</scope>
    <source>
        <strain evidence="2 3">CB5</strain>
    </source>
</reference>
<sequence>MSLRHALGLWLVLMAALFSGGALVMPQAASAAEAPAASQSATPDAATLLFEAPQLANTKAGQTLTYKYSRKVADPELGASFEDRVVLMIAASASSSGDARDVRVDFFTPERHHAAGPFEGVTTNPMLLLFLENHLGDLAGRLKGNPRYFKTAIRTALRDAATVTAADLTVGGQTVKGWRVTVTPFKGDPNAVRMRGLDTLAYTFEVSPDVPGQIVRMDIKADAPGGTLWEESIAYDPTSH</sequence>
<gene>
    <name evidence="2" type="ORF">V5F30_17605</name>
</gene>
<evidence type="ECO:0000313" key="3">
    <source>
        <dbReference type="Proteomes" id="UP001604043"/>
    </source>
</evidence>
<feature type="chain" id="PRO_5046480847" description="DUF3108 domain-containing protein" evidence="1">
    <location>
        <begin position="25"/>
        <end position="240"/>
    </location>
</feature>
<name>A0ABW6ZM34_9HYPH</name>
<dbReference type="Proteomes" id="UP001604043">
    <property type="component" value="Unassembled WGS sequence"/>
</dbReference>
<evidence type="ECO:0000313" key="2">
    <source>
        <dbReference type="EMBL" id="MFG1254031.1"/>
    </source>
</evidence>
<evidence type="ECO:0008006" key="4">
    <source>
        <dbReference type="Google" id="ProtNLM"/>
    </source>
</evidence>
<feature type="signal peptide" evidence="1">
    <location>
        <begin position="1"/>
        <end position="24"/>
    </location>
</feature>
<comment type="caution">
    <text evidence="2">The sequence shown here is derived from an EMBL/GenBank/DDBJ whole genome shotgun (WGS) entry which is preliminary data.</text>
</comment>
<keyword evidence="1" id="KW-0732">Signal</keyword>
<proteinExistence type="predicted"/>